<proteinExistence type="inferred from homology"/>
<evidence type="ECO:0000256" key="4">
    <source>
        <dbReference type="SAM" id="MobiDB-lite"/>
    </source>
</evidence>
<evidence type="ECO:0000313" key="5">
    <source>
        <dbReference type="EMBL" id="KAI4547104.1"/>
    </source>
</evidence>
<dbReference type="InterPro" id="IPR000814">
    <property type="entry name" value="TBP"/>
</dbReference>
<evidence type="ECO:0000256" key="1">
    <source>
        <dbReference type="ARBA" id="ARBA00005560"/>
    </source>
</evidence>
<dbReference type="FunFam" id="3.30.310.10:FF:000001">
    <property type="entry name" value="TATA-box-binding protein 2"/>
    <property type="match status" value="1"/>
</dbReference>
<accession>A0AAD4YGD1</accession>
<evidence type="ECO:0000256" key="2">
    <source>
        <dbReference type="ARBA" id="ARBA00023125"/>
    </source>
</evidence>
<dbReference type="Pfam" id="PF00352">
    <property type="entry name" value="TBP"/>
    <property type="match status" value="1"/>
</dbReference>
<dbReference type="PANTHER" id="PTHR46742:SF1">
    <property type="entry name" value="LYSINE RICH COILED-COIL 1"/>
    <property type="match status" value="1"/>
</dbReference>
<feature type="compositionally biased region" description="Basic and acidic residues" evidence="4">
    <location>
        <begin position="413"/>
        <end position="428"/>
    </location>
</feature>
<keyword evidence="6" id="KW-1185">Reference proteome</keyword>
<feature type="region of interest" description="Disordered" evidence="4">
    <location>
        <begin position="385"/>
        <end position="476"/>
    </location>
</feature>
<keyword evidence="2" id="KW-0238">DNA-binding</keyword>
<dbReference type="SUPFAM" id="SSF55945">
    <property type="entry name" value="TATA-box binding protein-like"/>
    <property type="match status" value="1"/>
</dbReference>
<dbReference type="AlphaFoldDB" id="A0AAD4YGD1"/>
<feature type="compositionally biased region" description="Basic residues" evidence="4">
    <location>
        <begin position="458"/>
        <end position="471"/>
    </location>
</feature>
<organism evidence="5 6">
    <name type="scientific">Ovis ammon polii</name>
    <dbReference type="NCBI Taxonomy" id="230172"/>
    <lineage>
        <taxon>Eukaryota</taxon>
        <taxon>Metazoa</taxon>
        <taxon>Chordata</taxon>
        <taxon>Craniata</taxon>
        <taxon>Vertebrata</taxon>
        <taxon>Euteleostomi</taxon>
        <taxon>Mammalia</taxon>
        <taxon>Eutheria</taxon>
        <taxon>Laurasiatheria</taxon>
        <taxon>Artiodactyla</taxon>
        <taxon>Ruminantia</taxon>
        <taxon>Pecora</taxon>
        <taxon>Bovidae</taxon>
        <taxon>Caprinae</taxon>
        <taxon>Ovis</taxon>
    </lineage>
</organism>
<dbReference type="PRINTS" id="PR00686">
    <property type="entry name" value="TIFACTORIID"/>
</dbReference>
<reference evidence="5" key="1">
    <citation type="submission" date="2022-03" db="EMBL/GenBank/DDBJ databases">
        <title>Genomic analyses of argali, domestic sheep and their hybrids provide insights into chromosomal evolution, heterosis and genetic basis of agronomic traits.</title>
        <authorList>
            <person name="Li M."/>
        </authorList>
    </citation>
    <scope>NUCLEOTIDE SEQUENCE</scope>
    <source>
        <strain evidence="5">CAU-MHL-2022a</strain>
        <tissue evidence="5">Skin</tissue>
    </source>
</reference>
<comment type="caution">
    <text evidence="5">The sequence shown here is derived from an EMBL/GenBank/DDBJ whole genome shotgun (WGS) entry which is preliminary data.</text>
</comment>
<keyword evidence="3" id="KW-0804">Transcription</keyword>
<dbReference type="GO" id="GO:0006352">
    <property type="term" value="P:DNA-templated transcription initiation"/>
    <property type="evidence" value="ECO:0007669"/>
    <property type="project" value="InterPro"/>
</dbReference>
<dbReference type="GO" id="GO:0003677">
    <property type="term" value="F:DNA binding"/>
    <property type="evidence" value="ECO:0007669"/>
    <property type="project" value="UniProtKB-KW"/>
</dbReference>
<dbReference type="EMBL" id="JAKZEL010000002">
    <property type="protein sequence ID" value="KAI4547104.1"/>
    <property type="molecule type" value="Genomic_DNA"/>
</dbReference>
<name>A0AAD4YGD1_OVIAM</name>
<dbReference type="PROSITE" id="PS00351">
    <property type="entry name" value="TFIID"/>
    <property type="match status" value="1"/>
</dbReference>
<feature type="region of interest" description="Disordered" evidence="4">
    <location>
        <begin position="280"/>
        <end position="334"/>
    </location>
</feature>
<protein>
    <submittedName>
        <fullName evidence="5">Uncharacterized protein</fullName>
    </submittedName>
</protein>
<dbReference type="Gene3D" id="3.30.310.10">
    <property type="entry name" value="TATA-Binding Protein"/>
    <property type="match status" value="2"/>
</dbReference>
<dbReference type="PANTHER" id="PTHR46742">
    <property type="entry name" value="LYSINE-RICH COILED-COIL PROTEIN 1"/>
    <property type="match status" value="1"/>
</dbReference>
<evidence type="ECO:0000313" key="6">
    <source>
        <dbReference type="Proteomes" id="UP001214576"/>
    </source>
</evidence>
<gene>
    <name evidence="5" type="ORF">MG293_003659</name>
</gene>
<comment type="similarity">
    <text evidence="1">Belongs to the TBP family.</text>
</comment>
<dbReference type="Proteomes" id="UP001214576">
    <property type="component" value="Unassembled WGS sequence"/>
</dbReference>
<feature type="compositionally biased region" description="Basic and acidic residues" evidence="4">
    <location>
        <begin position="280"/>
        <end position="290"/>
    </location>
</feature>
<dbReference type="InterPro" id="IPR012295">
    <property type="entry name" value="TBP_dom_sf"/>
</dbReference>
<evidence type="ECO:0000256" key="3">
    <source>
        <dbReference type="ARBA" id="ARBA00023163"/>
    </source>
</evidence>
<sequence>MDQNDSLSLFDQYLASPQGAMSPGTPVFSPMMHYGTGLTPQPVQSTDSLSTLEEEQQQATVATGQLSKTSQQATQEASDQTPQLFDSQPLTTAPVLGTTPLYPFPMTPMTPVTPMTPAMPASEIAELVPQLHNIVCTVNLGCKLDLKSIALLARNAEYNPKRFAAVIMRIREPRTTALLFSSGKMVCTGGKSEEQARLASRKYARIIQKLGFPAKFLDFKIQNMVGSCDVKFPIRDSSIVSIMENSKTCDSFQHELQDYIRKQRARGLKPEVCFRRGTEDSAYRENDHTAPRPPVLEQGFPFRQPHKSCGSYKRPKTVESHSSPLSSSHHLRPRLEPVSHCQKKHDHFFNNWWFPRPPVQGMTTGPHATQHKDESSCISEYLTSIHQNRDQNKGWKRRSREKEGGGLSGEEQAEWKRKNHKDGDSYKENRRKAKVEPGSTEKSKHRKKSTHDWDIRKERRRSSREKKHPGKHSAQEWDLWDEAILGGCY</sequence>
<feature type="region of interest" description="Disordered" evidence="4">
    <location>
        <begin position="33"/>
        <end position="92"/>
    </location>
</feature>
<dbReference type="InterPro" id="IPR030491">
    <property type="entry name" value="TBP_CS"/>
</dbReference>
<feature type="compositionally biased region" description="Polar residues" evidence="4">
    <location>
        <begin position="38"/>
        <end position="91"/>
    </location>
</feature>